<dbReference type="SMART" id="SM00320">
    <property type="entry name" value="WD40"/>
    <property type="match status" value="6"/>
</dbReference>
<evidence type="ECO:0000259" key="5">
    <source>
        <dbReference type="PROSITE" id="PS50835"/>
    </source>
</evidence>
<evidence type="ECO:0000313" key="6">
    <source>
        <dbReference type="EMBL" id="EDO08068.1"/>
    </source>
</evidence>
<dbReference type="SUPFAM" id="SSF50978">
    <property type="entry name" value="WD40 repeat-like"/>
    <property type="match status" value="1"/>
</dbReference>
<dbReference type="PANTHER" id="PTHR22846">
    <property type="entry name" value="WD40 REPEAT PROTEIN"/>
    <property type="match status" value="1"/>
</dbReference>
<reference evidence="6 7" key="1">
    <citation type="journal article" date="2007" name="PLoS Pathog.">
        <title>Genome sequence of Babesia bovis and comparative analysis of apicomplexan hemoprotozoa.</title>
        <authorList>
            <person name="Brayton K.A."/>
            <person name="Lau A.O.T."/>
            <person name="Herndon D.R."/>
            <person name="Hannick L."/>
            <person name="Kappmeyer L.S."/>
            <person name="Berens S.J."/>
            <person name="Bidwell S.L."/>
            <person name="Brown W.C."/>
            <person name="Crabtree J."/>
            <person name="Fadrosh D."/>
            <person name="Feldblum T."/>
            <person name="Forberger H.A."/>
            <person name="Haas B.J."/>
            <person name="Howell J.M."/>
            <person name="Khouri H."/>
            <person name="Koo H."/>
            <person name="Mann D.J."/>
            <person name="Norimine J."/>
            <person name="Paulsen I.T."/>
            <person name="Radune D."/>
            <person name="Ren Q."/>
            <person name="Smith R.K. Jr."/>
            <person name="Suarez C.E."/>
            <person name="White O."/>
            <person name="Wortman J.R."/>
            <person name="Knowles D.P. Jr."/>
            <person name="McElwain T.F."/>
            <person name="Nene V.M."/>
        </authorList>
    </citation>
    <scope>NUCLEOTIDE SEQUENCE [LARGE SCALE GENOMIC DNA]</scope>
    <source>
        <strain evidence="6">T2Bo</strain>
    </source>
</reference>
<evidence type="ECO:0000313" key="7">
    <source>
        <dbReference type="Proteomes" id="UP000002173"/>
    </source>
</evidence>
<dbReference type="Gene3D" id="2.130.10.10">
    <property type="entry name" value="YVTN repeat-like/Quinoprotein amine dehydrogenase"/>
    <property type="match status" value="1"/>
</dbReference>
<dbReference type="InterPro" id="IPR036322">
    <property type="entry name" value="WD40_repeat_dom_sf"/>
</dbReference>
<dbReference type="KEGG" id="bbo:BBOV_III005050"/>
<protein>
    <submittedName>
        <fullName evidence="6">WD domain, G-beta repeat containing protein</fullName>
    </submittedName>
</protein>
<dbReference type="GO" id="GO:0006357">
    <property type="term" value="P:regulation of transcription by RNA polymerase II"/>
    <property type="evidence" value="ECO:0007669"/>
    <property type="project" value="TreeGrafter"/>
</dbReference>
<dbReference type="Pfam" id="PF08513">
    <property type="entry name" value="LisH"/>
    <property type="match status" value="1"/>
</dbReference>
<name>A7AND4_BABBO</name>
<dbReference type="Gene3D" id="1.20.960.30">
    <property type="match status" value="1"/>
</dbReference>
<sequence length="536" mass="59309">MKINLSSDDINLLVYRYLIENGYTHTAFSFNKESDITRNPCYNNHADKIPPNALVSFLQKAMIYVYLEYHTDDLTGEQIVCDETFSFFRKHACFRKLGQQHGFPIKGSTSRTGDQEDHETLVQHSGGIDLGGEKIGGNVLAESLPIYVGPPQRRLADKWQVFGYIRTLEYGPKESAALADFNPVFPEYIVKRVEDAVPALYQLDKRNPSKSCEIIPPIAILRHTDADVECIGTCHKWRHDGEVLCVGYASGYIAVWSKMGGLLYSEKVSNAVITAIAFSGNKAYWNHPEKGKMHCNIAVGDASGNVTIYRMEDGLHQLGVHEQKSVITDIDWQDSVVFAAASADAKVVIYDTIKASTVTILDHFESNPVFMEWCASGKCLAILDNTSLLKLYKPYGQNAQGTVTSLSAHTKNIVAASWQFGHNPKSANKICTVGMDKQLLVWDVVAECVVTSIILDKVPTTIAVNSTDTFVAVGTYGNLVKILNLPTLSLSCSFCDQDLPTSITWSSDGEYIAYNVYNKQRTSIIPILTSPTLSTE</sequence>
<dbReference type="GeneID" id="5479885"/>
<dbReference type="GO" id="GO:0000118">
    <property type="term" value="C:histone deacetylase complex"/>
    <property type="evidence" value="ECO:0007669"/>
    <property type="project" value="TreeGrafter"/>
</dbReference>
<dbReference type="OMA" id="PFHVTHA"/>
<evidence type="ECO:0000256" key="1">
    <source>
        <dbReference type="ARBA" id="ARBA00004123"/>
    </source>
</evidence>
<organism evidence="6 7">
    <name type="scientific">Babesia bovis</name>
    <dbReference type="NCBI Taxonomy" id="5865"/>
    <lineage>
        <taxon>Eukaryota</taxon>
        <taxon>Sar</taxon>
        <taxon>Alveolata</taxon>
        <taxon>Apicomplexa</taxon>
        <taxon>Aconoidasida</taxon>
        <taxon>Piroplasmida</taxon>
        <taxon>Babesiidae</taxon>
        <taxon>Babesia</taxon>
    </lineage>
</organism>
<dbReference type="InParanoid" id="A7AND4"/>
<dbReference type="STRING" id="5865.A7AND4"/>
<comment type="caution">
    <text evidence="6">The sequence shown here is derived from an EMBL/GenBank/DDBJ whole genome shotgun (WGS) entry which is preliminary data.</text>
</comment>
<keyword evidence="7" id="KW-1185">Reference proteome</keyword>
<dbReference type="AlphaFoldDB" id="A7AND4"/>
<dbReference type="VEuPathDB" id="PiroplasmaDB:BBOV_III005000"/>
<dbReference type="SMART" id="SM00667">
    <property type="entry name" value="LisH"/>
    <property type="match status" value="1"/>
</dbReference>
<dbReference type="InterPro" id="IPR045183">
    <property type="entry name" value="Ebi-like"/>
</dbReference>
<dbReference type="InterPro" id="IPR001680">
    <property type="entry name" value="WD40_rpt"/>
</dbReference>
<keyword evidence="4" id="KW-0539">Nucleus</keyword>
<dbReference type="InterPro" id="IPR007110">
    <property type="entry name" value="Ig-like_dom"/>
</dbReference>
<reference evidence="7" key="2">
    <citation type="journal article" date="2020" name="Data Brief">
        <title>Transcriptome dataset of Babesia bovis life stages within vertebrate and invertebrate hosts.</title>
        <authorList>
            <person name="Ueti M.W."/>
            <person name="Johnson W.C."/>
            <person name="Kappmeyer L.S."/>
            <person name="Herndon D.R."/>
            <person name="Mousel M.R."/>
            <person name="Reif K.E."/>
            <person name="Taus N.S."/>
            <person name="Ifeonu O.O."/>
            <person name="Silva J.C."/>
            <person name="Suarez C.E."/>
            <person name="Brayton K.A."/>
        </authorList>
    </citation>
    <scope>NUCLEOTIDE SEQUENCE [LARGE SCALE GENOMIC DNA]</scope>
</reference>
<dbReference type="InterPro" id="IPR015943">
    <property type="entry name" value="WD40/YVTN_repeat-like_dom_sf"/>
</dbReference>
<dbReference type="EMBL" id="AAXT01000001">
    <property type="protein sequence ID" value="EDO08068.1"/>
    <property type="molecule type" value="Genomic_DNA"/>
</dbReference>
<comment type="subcellular location">
    <subcellularLocation>
        <location evidence="1">Nucleus</location>
    </subcellularLocation>
</comment>
<dbReference type="PROSITE" id="PS50835">
    <property type="entry name" value="IG_LIKE"/>
    <property type="match status" value="1"/>
</dbReference>
<dbReference type="PROSITE" id="PS50896">
    <property type="entry name" value="LISH"/>
    <property type="match status" value="1"/>
</dbReference>
<feature type="domain" description="Ig-like" evidence="5">
    <location>
        <begin position="459"/>
        <end position="536"/>
    </location>
</feature>
<dbReference type="eggNOG" id="KOG0273">
    <property type="taxonomic scope" value="Eukaryota"/>
</dbReference>
<keyword evidence="3" id="KW-0677">Repeat</keyword>
<evidence type="ECO:0000256" key="3">
    <source>
        <dbReference type="ARBA" id="ARBA00022737"/>
    </source>
</evidence>
<gene>
    <name evidence="6" type="ORF">BBOV_III005050</name>
</gene>
<dbReference type="Proteomes" id="UP000002173">
    <property type="component" value="Unassembled WGS sequence"/>
</dbReference>
<keyword evidence="2" id="KW-0853">WD repeat</keyword>
<accession>A7AND4</accession>
<dbReference type="InterPro" id="IPR006594">
    <property type="entry name" value="LisH"/>
</dbReference>
<dbReference type="GO" id="GO:0003714">
    <property type="term" value="F:transcription corepressor activity"/>
    <property type="evidence" value="ECO:0007669"/>
    <property type="project" value="InterPro"/>
</dbReference>
<evidence type="ECO:0000256" key="2">
    <source>
        <dbReference type="ARBA" id="ARBA00022574"/>
    </source>
</evidence>
<evidence type="ECO:0000256" key="4">
    <source>
        <dbReference type="ARBA" id="ARBA00023242"/>
    </source>
</evidence>
<dbReference type="RefSeq" id="XP_001611636.1">
    <property type="nucleotide sequence ID" value="XM_001611586.1"/>
</dbReference>
<proteinExistence type="predicted"/>
<reference evidence="7" key="3">
    <citation type="journal article" date="2021" name="Int. J. Parasitol.">
        <title>Comparative analysis of gene expression between Babesia bovis blood stages and kinetes allowed by improved genome annotation.</title>
        <authorList>
            <person name="Ueti M.W."/>
            <person name="Johnson W.C."/>
            <person name="Kappmeyer L.S."/>
            <person name="Herndon D.R."/>
            <person name="Mousel M.R."/>
            <person name="Reif K.E."/>
            <person name="Taus N.S."/>
            <person name="Ifeonu O.O."/>
            <person name="Silva J.C."/>
            <person name="Suarez C.E."/>
            <person name="Brayton K.A."/>
        </authorList>
    </citation>
    <scope>NUCLEOTIDE SEQUENCE [LARGE SCALE GENOMIC DNA]</scope>
</reference>
<dbReference type="PANTHER" id="PTHR22846:SF2">
    <property type="entry name" value="F-BOX-LIKE_WD REPEAT-CONTAINING PROTEIN EBI"/>
    <property type="match status" value="1"/>
</dbReference>